<dbReference type="Proteomes" id="UP000245647">
    <property type="component" value="Unassembled WGS sequence"/>
</dbReference>
<dbReference type="GO" id="GO:0003677">
    <property type="term" value="F:DNA binding"/>
    <property type="evidence" value="ECO:0007669"/>
    <property type="project" value="InterPro"/>
</dbReference>
<keyword evidence="8" id="KW-1185">Reference proteome</keyword>
<evidence type="ECO:0000259" key="5">
    <source>
        <dbReference type="Pfam" id="PF04542"/>
    </source>
</evidence>
<name>A0A2U2PFP8_9SPHI</name>
<dbReference type="SUPFAM" id="SSF88946">
    <property type="entry name" value="Sigma2 domain of RNA polymerase sigma factors"/>
    <property type="match status" value="1"/>
</dbReference>
<keyword evidence="3" id="KW-0731">Sigma factor</keyword>
<evidence type="ECO:0000313" key="7">
    <source>
        <dbReference type="EMBL" id="PWG80203.1"/>
    </source>
</evidence>
<proteinExistence type="inferred from homology"/>
<dbReference type="InterPro" id="IPR039425">
    <property type="entry name" value="RNA_pol_sigma-70-like"/>
</dbReference>
<dbReference type="CDD" id="cd06171">
    <property type="entry name" value="Sigma70_r4"/>
    <property type="match status" value="1"/>
</dbReference>
<keyword evidence="2" id="KW-0805">Transcription regulation</keyword>
<evidence type="ECO:0000256" key="3">
    <source>
        <dbReference type="ARBA" id="ARBA00023082"/>
    </source>
</evidence>
<dbReference type="Gene3D" id="1.10.10.10">
    <property type="entry name" value="Winged helix-like DNA-binding domain superfamily/Winged helix DNA-binding domain"/>
    <property type="match status" value="1"/>
</dbReference>
<dbReference type="InterPro" id="IPR014327">
    <property type="entry name" value="RNA_pol_sigma70_bacteroid"/>
</dbReference>
<comment type="caution">
    <text evidence="7">The sequence shown here is derived from an EMBL/GenBank/DDBJ whole genome shotgun (WGS) entry which is preliminary data.</text>
</comment>
<dbReference type="AlphaFoldDB" id="A0A2U2PFP8"/>
<dbReference type="GO" id="GO:0006352">
    <property type="term" value="P:DNA-templated transcription initiation"/>
    <property type="evidence" value="ECO:0007669"/>
    <property type="project" value="InterPro"/>
</dbReference>
<dbReference type="InterPro" id="IPR013249">
    <property type="entry name" value="RNA_pol_sigma70_r4_t2"/>
</dbReference>
<dbReference type="GO" id="GO:0016987">
    <property type="term" value="F:sigma factor activity"/>
    <property type="evidence" value="ECO:0007669"/>
    <property type="project" value="UniProtKB-KW"/>
</dbReference>
<dbReference type="OrthoDB" id="659569at2"/>
<dbReference type="PANTHER" id="PTHR43133">
    <property type="entry name" value="RNA POLYMERASE ECF-TYPE SIGMA FACTO"/>
    <property type="match status" value="1"/>
</dbReference>
<dbReference type="InterPro" id="IPR036388">
    <property type="entry name" value="WH-like_DNA-bd_sf"/>
</dbReference>
<dbReference type="InterPro" id="IPR014284">
    <property type="entry name" value="RNA_pol_sigma-70_dom"/>
</dbReference>
<evidence type="ECO:0000256" key="1">
    <source>
        <dbReference type="ARBA" id="ARBA00010641"/>
    </source>
</evidence>
<dbReference type="Pfam" id="PF04542">
    <property type="entry name" value="Sigma70_r2"/>
    <property type="match status" value="1"/>
</dbReference>
<evidence type="ECO:0000256" key="4">
    <source>
        <dbReference type="ARBA" id="ARBA00023163"/>
    </source>
</evidence>
<reference evidence="7 8" key="1">
    <citation type="submission" date="2018-04" db="EMBL/GenBank/DDBJ databases">
        <title>Pedobacter chongqingensis sp. nov., isolated from a rottenly hemp rope.</title>
        <authorList>
            <person name="Cai Y."/>
        </authorList>
    </citation>
    <scope>NUCLEOTIDE SEQUENCE [LARGE SCALE GENOMIC DNA]</scope>
    <source>
        <strain evidence="7 8">FJ4-8</strain>
    </source>
</reference>
<evidence type="ECO:0000256" key="2">
    <source>
        <dbReference type="ARBA" id="ARBA00023015"/>
    </source>
</evidence>
<gene>
    <name evidence="7" type="ORF">DDR33_13500</name>
</gene>
<dbReference type="SUPFAM" id="SSF88659">
    <property type="entry name" value="Sigma3 and sigma4 domains of RNA polymerase sigma factors"/>
    <property type="match status" value="1"/>
</dbReference>
<organism evidence="7 8">
    <name type="scientific">Pararcticibacter amylolyticus</name>
    <dbReference type="NCBI Taxonomy" id="2173175"/>
    <lineage>
        <taxon>Bacteria</taxon>
        <taxon>Pseudomonadati</taxon>
        <taxon>Bacteroidota</taxon>
        <taxon>Sphingobacteriia</taxon>
        <taxon>Sphingobacteriales</taxon>
        <taxon>Sphingobacteriaceae</taxon>
        <taxon>Pararcticibacter</taxon>
    </lineage>
</organism>
<dbReference type="Gene3D" id="1.10.1740.10">
    <property type="match status" value="1"/>
</dbReference>
<feature type="domain" description="RNA polymerase sigma factor 70 region 4 type 2" evidence="6">
    <location>
        <begin position="125"/>
        <end position="177"/>
    </location>
</feature>
<dbReference type="InterPro" id="IPR013324">
    <property type="entry name" value="RNA_pol_sigma_r3/r4-like"/>
</dbReference>
<dbReference type="InterPro" id="IPR007627">
    <property type="entry name" value="RNA_pol_sigma70_r2"/>
</dbReference>
<accession>A0A2U2PFP8</accession>
<feature type="domain" description="RNA polymerase sigma-70 region 2" evidence="5">
    <location>
        <begin position="29"/>
        <end position="93"/>
    </location>
</feature>
<dbReference type="EMBL" id="QEAS01000010">
    <property type="protein sequence ID" value="PWG80203.1"/>
    <property type="molecule type" value="Genomic_DNA"/>
</dbReference>
<sequence>MVLSYEGISDAELTLMLRNGDHAAYTEIYNRYWHVLYIHAARMLQDRDEAMDVVQDIFTTIWNRSSDLQIYTSIKTYLYVSVRNQILKFLSRSKLHDKFVKAIAENYQEGMNVTDEALAFNEFSRLIEKEIANLPPRMQEIFLKSRVEGLSHREIAEDLGVTEHTVKTTIYRTLKLLRSKLTTVPAVILAFWLSQH</sequence>
<keyword evidence="4" id="KW-0804">Transcription</keyword>
<dbReference type="NCBIfam" id="TIGR02937">
    <property type="entry name" value="sigma70-ECF"/>
    <property type="match status" value="1"/>
</dbReference>
<dbReference type="InterPro" id="IPR013325">
    <property type="entry name" value="RNA_pol_sigma_r2"/>
</dbReference>
<evidence type="ECO:0000313" key="8">
    <source>
        <dbReference type="Proteomes" id="UP000245647"/>
    </source>
</evidence>
<evidence type="ECO:0000259" key="6">
    <source>
        <dbReference type="Pfam" id="PF08281"/>
    </source>
</evidence>
<protein>
    <submittedName>
        <fullName evidence="7">RNA polymerase subunit sigma-70</fullName>
    </submittedName>
</protein>
<dbReference type="PANTHER" id="PTHR43133:SF46">
    <property type="entry name" value="RNA POLYMERASE SIGMA-70 FACTOR ECF SUBFAMILY"/>
    <property type="match status" value="1"/>
</dbReference>
<dbReference type="Pfam" id="PF08281">
    <property type="entry name" value="Sigma70_r4_2"/>
    <property type="match status" value="1"/>
</dbReference>
<dbReference type="RefSeq" id="WP_109416320.1">
    <property type="nucleotide sequence ID" value="NZ_QEAS01000010.1"/>
</dbReference>
<comment type="similarity">
    <text evidence="1">Belongs to the sigma-70 factor family. ECF subfamily.</text>
</comment>
<dbReference type="NCBIfam" id="TIGR02985">
    <property type="entry name" value="Sig70_bacteroi1"/>
    <property type="match status" value="1"/>
</dbReference>